<dbReference type="EnsemblPlants" id="AET7Gv20302200.1">
    <property type="protein sequence ID" value="AET7Gv20302200.1"/>
    <property type="gene ID" value="AET7Gv20302200"/>
</dbReference>
<dbReference type="Proteomes" id="UP000015105">
    <property type="component" value="Chromosome 7D"/>
</dbReference>
<reference evidence="1" key="4">
    <citation type="submission" date="2019-03" db="UniProtKB">
        <authorList>
            <consortium name="EnsemblPlants"/>
        </authorList>
    </citation>
    <scope>IDENTIFICATION</scope>
</reference>
<proteinExistence type="predicted"/>
<reference evidence="1" key="5">
    <citation type="journal article" date="2021" name="G3 (Bethesda)">
        <title>Aegilops tauschii genome assembly Aet v5.0 features greater sequence contiguity and improved annotation.</title>
        <authorList>
            <person name="Wang L."/>
            <person name="Zhu T."/>
            <person name="Rodriguez J.C."/>
            <person name="Deal K.R."/>
            <person name="Dubcovsky J."/>
            <person name="McGuire P.E."/>
            <person name="Lux T."/>
            <person name="Spannagl M."/>
            <person name="Mayer K.F.X."/>
            <person name="Baldrich P."/>
            <person name="Meyers B.C."/>
            <person name="Huo N."/>
            <person name="Gu Y.Q."/>
            <person name="Zhou H."/>
            <person name="Devos K.M."/>
            <person name="Bennetzen J.L."/>
            <person name="Unver T."/>
            <person name="Budak H."/>
            <person name="Gulick P.J."/>
            <person name="Galiba G."/>
            <person name="Kalapos B."/>
            <person name="Nelson D.R."/>
            <person name="Li P."/>
            <person name="You F.M."/>
            <person name="Luo M.C."/>
            <person name="Dvorak J."/>
        </authorList>
    </citation>
    <scope>NUCLEOTIDE SEQUENCE [LARGE SCALE GENOMIC DNA]</scope>
    <source>
        <strain evidence="1">cv. AL8/78</strain>
    </source>
</reference>
<evidence type="ECO:0000313" key="2">
    <source>
        <dbReference type="Proteomes" id="UP000015105"/>
    </source>
</evidence>
<reference evidence="2" key="1">
    <citation type="journal article" date="2014" name="Science">
        <title>Ancient hybridizations among the ancestral genomes of bread wheat.</title>
        <authorList>
            <consortium name="International Wheat Genome Sequencing Consortium,"/>
            <person name="Marcussen T."/>
            <person name="Sandve S.R."/>
            <person name="Heier L."/>
            <person name="Spannagl M."/>
            <person name="Pfeifer M."/>
            <person name="Jakobsen K.S."/>
            <person name="Wulff B.B."/>
            <person name="Steuernagel B."/>
            <person name="Mayer K.F."/>
            <person name="Olsen O.A."/>
        </authorList>
    </citation>
    <scope>NUCLEOTIDE SEQUENCE [LARGE SCALE GENOMIC DNA]</scope>
    <source>
        <strain evidence="2">cv. AL8/78</strain>
    </source>
</reference>
<evidence type="ECO:0000313" key="1">
    <source>
        <dbReference type="EnsemblPlants" id="AET7Gv20302200.1"/>
    </source>
</evidence>
<accession>A0A453QRY0</accession>
<organism evidence="1 2">
    <name type="scientific">Aegilops tauschii subsp. strangulata</name>
    <name type="common">Goatgrass</name>
    <dbReference type="NCBI Taxonomy" id="200361"/>
    <lineage>
        <taxon>Eukaryota</taxon>
        <taxon>Viridiplantae</taxon>
        <taxon>Streptophyta</taxon>
        <taxon>Embryophyta</taxon>
        <taxon>Tracheophyta</taxon>
        <taxon>Spermatophyta</taxon>
        <taxon>Magnoliopsida</taxon>
        <taxon>Liliopsida</taxon>
        <taxon>Poales</taxon>
        <taxon>Poaceae</taxon>
        <taxon>BOP clade</taxon>
        <taxon>Pooideae</taxon>
        <taxon>Triticodae</taxon>
        <taxon>Triticeae</taxon>
        <taxon>Triticinae</taxon>
        <taxon>Aegilops</taxon>
    </lineage>
</organism>
<dbReference type="Gramene" id="AET7Gv20302200.1">
    <property type="protein sequence ID" value="AET7Gv20302200.1"/>
    <property type="gene ID" value="AET7Gv20302200"/>
</dbReference>
<sequence>MDTQCAVGSRSHICLVRTLRIGSSSLFFLKLDQALSQSVDDVSPTD</sequence>
<reference evidence="2" key="2">
    <citation type="journal article" date="2017" name="Nat. Plants">
        <title>The Aegilops tauschii genome reveals multiple impacts of transposons.</title>
        <authorList>
            <person name="Zhao G."/>
            <person name="Zou C."/>
            <person name="Li K."/>
            <person name="Wang K."/>
            <person name="Li T."/>
            <person name="Gao L."/>
            <person name="Zhang X."/>
            <person name="Wang H."/>
            <person name="Yang Z."/>
            <person name="Liu X."/>
            <person name="Jiang W."/>
            <person name="Mao L."/>
            <person name="Kong X."/>
            <person name="Jiao Y."/>
            <person name="Jia J."/>
        </authorList>
    </citation>
    <scope>NUCLEOTIDE SEQUENCE [LARGE SCALE GENOMIC DNA]</scope>
    <source>
        <strain evidence="2">cv. AL8/78</strain>
    </source>
</reference>
<protein>
    <submittedName>
        <fullName evidence="1">Uncharacterized protein</fullName>
    </submittedName>
</protein>
<dbReference type="AlphaFoldDB" id="A0A453QRY0"/>
<reference evidence="1" key="3">
    <citation type="journal article" date="2017" name="Nature">
        <title>Genome sequence of the progenitor of the wheat D genome Aegilops tauschii.</title>
        <authorList>
            <person name="Luo M.C."/>
            <person name="Gu Y.Q."/>
            <person name="Puiu D."/>
            <person name="Wang H."/>
            <person name="Twardziok S.O."/>
            <person name="Deal K.R."/>
            <person name="Huo N."/>
            <person name="Zhu T."/>
            <person name="Wang L."/>
            <person name="Wang Y."/>
            <person name="McGuire P.E."/>
            <person name="Liu S."/>
            <person name="Long H."/>
            <person name="Ramasamy R.K."/>
            <person name="Rodriguez J.C."/>
            <person name="Van S.L."/>
            <person name="Yuan L."/>
            <person name="Wang Z."/>
            <person name="Xia Z."/>
            <person name="Xiao L."/>
            <person name="Anderson O.D."/>
            <person name="Ouyang S."/>
            <person name="Liang Y."/>
            <person name="Zimin A.V."/>
            <person name="Pertea G."/>
            <person name="Qi P."/>
            <person name="Bennetzen J.L."/>
            <person name="Dai X."/>
            <person name="Dawson M.W."/>
            <person name="Muller H.G."/>
            <person name="Kugler K."/>
            <person name="Rivarola-Duarte L."/>
            <person name="Spannagl M."/>
            <person name="Mayer K.F.X."/>
            <person name="Lu F.H."/>
            <person name="Bevan M.W."/>
            <person name="Leroy P."/>
            <person name="Li P."/>
            <person name="You F.M."/>
            <person name="Sun Q."/>
            <person name="Liu Z."/>
            <person name="Lyons E."/>
            <person name="Wicker T."/>
            <person name="Salzberg S.L."/>
            <person name="Devos K.M."/>
            <person name="Dvorak J."/>
        </authorList>
    </citation>
    <scope>NUCLEOTIDE SEQUENCE [LARGE SCALE GENOMIC DNA]</scope>
    <source>
        <strain evidence="1">cv. AL8/78</strain>
    </source>
</reference>
<name>A0A453QRY0_AEGTS</name>
<keyword evidence="2" id="KW-1185">Reference proteome</keyword>